<dbReference type="InterPro" id="IPR053178">
    <property type="entry name" value="Osmoadaptation_assoc"/>
</dbReference>
<organism evidence="1 2">
    <name type="scientific">Fusarium acuminatum</name>
    <dbReference type="NCBI Taxonomy" id="5515"/>
    <lineage>
        <taxon>Eukaryota</taxon>
        <taxon>Fungi</taxon>
        <taxon>Dikarya</taxon>
        <taxon>Ascomycota</taxon>
        <taxon>Pezizomycotina</taxon>
        <taxon>Sordariomycetes</taxon>
        <taxon>Hypocreomycetidae</taxon>
        <taxon>Hypocreales</taxon>
        <taxon>Nectriaceae</taxon>
        <taxon>Fusarium</taxon>
        <taxon>Fusarium tricinctum species complex</taxon>
    </lineage>
</organism>
<sequence>MCLTLTEAILPSSSTSWLRHVDGVGEWMRLWGPESFSLGARHKLFTGFRPLLVLKDFMSRKASFLSTEDWKRLPFESEEATMMQRLLSEASGIPTILELIDTLEHGPPSVSSFIAEQAIALLTTSYNNLEGWGEPLNADPSTGFFCWRTTSNSPWALGGYNIWFPSVSAANLAMHLWAFKVVCLAEIQKLQTRFPGISCDWSVPAGCQLGCWLRDTYIELCVKIVQSANFLLQDRLALFGPLSIPFPLRTACQTFEMDGDRSVELWKLSQDILTRSLLLGHRSA</sequence>
<keyword evidence="2" id="KW-1185">Reference proteome</keyword>
<name>A0ABZ2WTU5_9HYPO</name>
<evidence type="ECO:0000313" key="1">
    <source>
        <dbReference type="EMBL" id="WZH44083.1"/>
    </source>
</evidence>
<gene>
    <name evidence="1" type="ORF">QYS62_005099</name>
</gene>
<reference evidence="1 2" key="1">
    <citation type="submission" date="2024-04" db="EMBL/GenBank/DDBJ databases">
        <title>Complete genome sequence of Fusarium acuminatum.</title>
        <authorList>
            <person name="Lan B."/>
        </authorList>
    </citation>
    <scope>NUCLEOTIDE SEQUENCE [LARGE SCALE GENOMIC DNA]</scope>
    <source>
        <strain evidence="1">1A</strain>
    </source>
</reference>
<dbReference type="PANTHER" id="PTHR38111">
    <property type="entry name" value="ZN(2)-C6 FUNGAL-TYPE DOMAIN-CONTAINING PROTEIN-RELATED"/>
    <property type="match status" value="1"/>
</dbReference>
<proteinExistence type="predicted"/>
<dbReference type="EMBL" id="CP151261">
    <property type="protein sequence ID" value="WZH44083.1"/>
    <property type="molecule type" value="Genomic_DNA"/>
</dbReference>
<protein>
    <submittedName>
        <fullName evidence="1">Zn2-C6 fungal-type domain-containing protein</fullName>
    </submittedName>
</protein>
<dbReference type="PANTHER" id="PTHR38111:SF9">
    <property type="entry name" value="ZN(2)-C6 FUNGAL-TYPE DOMAIN-CONTAINING PROTEIN"/>
    <property type="match status" value="1"/>
</dbReference>
<evidence type="ECO:0000313" key="2">
    <source>
        <dbReference type="Proteomes" id="UP001489902"/>
    </source>
</evidence>
<dbReference type="Proteomes" id="UP001489902">
    <property type="component" value="Chromosome 2"/>
</dbReference>
<accession>A0ABZ2WTU5</accession>